<feature type="signal peptide" evidence="1">
    <location>
        <begin position="1"/>
        <end position="25"/>
    </location>
</feature>
<evidence type="ECO:0000313" key="3">
    <source>
        <dbReference type="Proteomes" id="UP000600865"/>
    </source>
</evidence>
<keyword evidence="3" id="KW-1185">Reference proteome</keyword>
<dbReference type="InterPro" id="IPR010281">
    <property type="entry name" value="DUF885"/>
</dbReference>
<dbReference type="Proteomes" id="UP000600865">
    <property type="component" value="Unassembled WGS sequence"/>
</dbReference>
<dbReference type="AlphaFoldDB" id="A0A918KBX9"/>
<dbReference type="RefSeq" id="WP_189580550.1">
    <property type="nucleotide sequence ID" value="NZ_BMYV01000001.1"/>
</dbReference>
<evidence type="ECO:0000313" key="2">
    <source>
        <dbReference type="EMBL" id="GGX57856.1"/>
    </source>
</evidence>
<name>A0A918KBX9_9PROT</name>
<evidence type="ECO:0000256" key="1">
    <source>
        <dbReference type="SAM" id="SignalP"/>
    </source>
</evidence>
<organism evidence="2 3">
    <name type="scientific">Litorimonas cladophorae</name>
    <dbReference type="NCBI Taxonomy" id="1220491"/>
    <lineage>
        <taxon>Bacteria</taxon>
        <taxon>Pseudomonadati</taxon>
        <taxon>Pseudomonadota</taxon>
        <taxon>Alphaproteobacteria</taxon>
        <taxon>Maricaulales</taxon>
        <taxon>Robiginitomaculaceae</taxon>
    </lineage>
</organism>
<comment type="caution">
    <text evidence="2">The sequence shown here is derived from an EMBL/GenBank/DDBJ whole genome shotgun (WGS) entry which is preliminary data.</text>
</comment>
<sequence length="619" mass="70559">MRRIAPHTLILASLFVLGACAPATEAPTPKANVETTDTTTTAATEKARLNAWFEDRFMESVRAYPQQLTSLGIDERQDEWNDPSRAYALEQLDRTREDLAEMRELFDYDALDADGQLSYRLFEKNADNALAGREWWDHQYTYTQMRGAHSSLPTFLMNNHKINDLEDAENYLTRLETIDVPLDEYTRQAKAKFEKGIAPPTFVYDFVIESSRNIIAGNPNDAESEDLNLLLGDFKKKVEKLDLDEPTRTGLYERAIAAIVNDLTPAYERIIAEMERQKPLSSSDDGAWKLPDGGDYYSARLEVMTTTDMSATEIHELGLSEVDRIHSEMREIMKQVEFDGTLQEFFEFTRTDSQFFKPEGARGRAAYLKEATKFIDDMKVRLPEVFNRLPKAELEVRAVEAFREKAAGKAFYNRPAPDGTRPGIYYANLYRMDAMPVYQMEALAYHEGIPGHHMQLSISQELEGIPSFRKYGRFTAYSEGWGLYSEYLPKEMGLYQDPYSDSGRLAMELWRAARLVVDTGLHDKKWTREEATAYLMTNTPNPESDCLKAIERYIVMPGQATAYKIGMNKILELREGAKAELGDKFDIRDFHDAILATGPVPLSIMEEQVDLYIAEAKAG</sequence>
<evidence type="ECO:0008006" key="4">
    <source>
        <dbReference type="Google" id="ProtNLM"/>
    </source>
</evidence>
<protein>
    <recommendedName>
        <fullName evidence="4">DUF885 domain-containing protein</fullName>
    </recommendedName>
</protein>
<dbReference type="PROSITE" id="PS51257">
    <property type="entry name" value="PROKAR_LIPOPROTEIN"/>
    <property type="match status" value="1"/>
</dbReference>
<gene>
    <name evidence="2" type="ORF">GCM10011309_03670</name>
</gene>
<dbReference type="EMBL" id="BMYV01000001">
    <property type="protein sequence ID" value="GGX57856.1"/>
    <property type="molecule type" value="Genomic_DNA"/>
</dbReference>
<feature type="chain" id="PRO_5037112904" description="DUF885 domain-containing protein" evidence="1">
    <location>
        <begin position="26"/>
        <end position="619"/>
    </location>
</feature>
<dbReference type="PANTHER" id="PTHR33361">
    <property type="entry name" value="GLR0591 PROTEIN"/>
    <property type="match status" value="1"/>
</dbReference>
<keyword evidence="1" id="KW-0732">Signal</keyword>
<reference evidence="2 3" key="1">
    <citation type="journal article" date="2014" name="Int. J. Syst. Evol. Microbiol.">
        <title>Complete genome sequence of Corynebacterium casei LMG S-19264T (=DSM 44701T), isolated from a smear-ripened cheese.</title>
        <authorList>
            <consortium name="US DOE Joint Genome Institute (JGI-PGF)"/>
            <person name="Walter F."/>
            <person name="Albersmeier A."/>
            <person name="Kalinowski J."/>
            <person name="Ruckert C."/>
        </authorList>
    </citation>
    <scope>NUCLEOTIDE SEQUENCE [LARGE SCALE GENOMIC DNA]</scope>
    <source>
        <strain evidence="2 3">KCTC 23968</strain>
    </source>
</reference>
<dbReference type="Pfam" id="PF05960">
    <property type="entry name" value="DUF885"/>
    <property type="match status" value="1"/>
</dbReference>
<accession>A0A918KBX9</accession>
<dbReference type="PANTHER" id="PTHR33361:SF16">
    <property type="entry name" value="DUF885 DOMAIN-CONTAINING PROTEIN"/>
    <property type="match status" value="1"/>
</dbReference>
<proteinExistence type="predicted"/>